<evidence type="ECO:0000313" key="1">
    <source>
        <dbReference type="EMBL" id="EYC38579.1"/>
    </source>
</evidence>
<dbReference type="EMBL" id="JARK01000308">
    <property type="protein sequence ID" value="EYC38579.1"/>
    <property type="molecule type" value="Genomic_DNA"/>
</dbReference>
<gene>
    <name evidence="1" type="primary">Acey_s0708.g1712</name>
    <name evidence="1" type="ORF">Y032_0708g1712</name>
</gene>
<evidence type="ECO:0000313" key="2">
    <source>
        <dbReference type="Proteomes" id="UP000024635"/>
    </source>
</evidence>
<dbReference type="Proteomes" id="UP000024635">
    <property type="component" value="Unassembled WGS sequence"/>
</dbReference>
<organism evidence="1 2">
    <name type="scientific">Ancylostoma ceylanicum</name>
    <dbReference type="NCBI Taxonomy" id="53326"/>
    <lineage>
        <taxon>Eukaryota</taxon>
        <taxon>Metazoa</taxon>
        <taxon>Ecdysozoa</taxon>
        <taxon>Nematoda</taxon>
        <taxon>Chromadorea</taxon>
        <taxon>Rhabditida</taxon>
        <taxon>Rhabditina</taxon>
        <taxon>Rhabditomorpha</taxon>
        <taxon>Strongyloidea</taxon>
        <taxon>Ancylostomatidae</taxon>
        <taxon>Ancylostomatinae</taxon>
        <taxon>Ancylostoma</taxon>
    </lineage>
</organism>
<reference evidence="2" key="1">
    <citation type="journal article" date="2015" name="Nat. Genet.">
        <title>The genome and transcriptome of the zoonotic hookworm Ancylostoma ceylanicum identify infection-specific gene families.</title>
        <authorList>
            <person name="Schwarz E.M."/>
            <person name="Hu Y."/>
            <person name="Antoshechkin I."/>
            <person name="Miller M.M."/>
            <person name="Sternberg P.W."/>
            <person name="Aroian R.V."/>
        </authorList>
    </citation>
    <scope>NUCLEOTIDE SEQUENCE</scope>
    <source>
        <strain evidence="2">HY135</strain>
    </source>
</reference>
<comment type="caution">
    <text evidence="1">The sequence shown here is derived from an EMBL/GenBank/DDBJ whole genome shotgun (WGS) entry which is preliminary data.</text>
</comment>
<keyword evidence="2" id="KW-1185">Reference proteome</keyword>
<protein>
    <submittedName>
        <fullName evidence="1">Uncharacterized protein</fullName>
    </submittedName>
</protein>
<sequence>MILVELRKSAGMNIVVQAEVPVREFHEPLLSNSKSCRVLVAHCVNAVNCIDGPFITAKGALKHVSDITRSHSGLSISKERKLC</sequence>
<name>A0A016WFK2_9BILA</name>
<accession>A0A016WFK2</accession>
<proteinExistence type="predicted"/>
<dbReference type="AlphaFoldDB" id="A0A016WFK2"/>
<dbReference type="OrthoDB" id="2802411at2759"/>